<dbReference type="CDD" id="cd17317">
    <property type="entry name" value="MFS_SLC22"/>
    <property type="match status" value="1"/>
</dbReference>
<accession>A0A914EIG3</accession>
<feature type="transmembrane region" description="Helical" evidence="5">
    <location>
        <begin position="261"/>
        <end position="280"/>
    </location>
</feature>
<sequence>MESLHDTEKGRSNSPTPLDAHIHGVNVAAYAHLDAEKVLSKLGKYGTYQMLIYAMTNFAFFLYAGETMVMSLIAVDPSFECLVDYPSDNSSIAYEVDEKCYFHEIVSNSSLKCGDAPNTYFKINGSKYASLASEFNLVCDQEYLSQLGMSLFMLGNMLATPIVSQASDSFGRRLTFLIPLWLSVFANIGCSLAPYYSMFLFFRFLAGMGTAGLGTIGFVIMIENVAPAFRSLTPIVLNLVWVAGYMTVGVVHIVFKENWRYLYFALSVPGLLSLGFYWLMPESLPWMITHKKTVEISKYIEKSTKLNDVDFELHECRASISEIYADELKKKASKRTFLDIFKSRPFMFHLFLQCYIMIVMNFTYWALSLFSVDLHENEMVGYFLSGLVELPALVGIIFLHYFGRRTVTFVALFAQGVSMIGAVIFPGKTTMSMSMSLLCKVFNNIAWMSAPLLQGEMAPTSMRNIFYGVIGFVGEIGSISAPYFDFLKKIHESAPFIVIAGMSFLAAFASLCSPETKGKPMPEDLDQINPGFVYNYLFGGKSKSKEHSLPTSSVECMPLEIQQTEKLLKEDNLPDLIKSSKTNPS</sequence>
<dbReference type="WBParaSite" id="ACRNAN_scaffold8115.g17702.t1">
    <property type="protein sequence ID" value="ACRNAN_scaffold8115.g17702.t1"/>
    <property type="gene ID" value="ACRNAN_scaffold8115.g17702"/>
</dbReference>
<keyword evidence="2 5" id="KW-0812">Transmembrane</keyword>
<evidence type="ECO:0000256" key="3">
    <source>
        <dbReference type="ARBA" id="ARBA00022989"/>
    </source>
</evidence>
<dbReference type="PROSITE" id="PS50850">
    <property type="entry name" value="MFS"/>
    <property type="match status" value="1"/>
</dbReference>
<comment type="subcellular location">
    <subcellularLocation>
        <location evidence="1">Membrane</location>
        <topology evidence="1">Multi-pass membrane protein</topology>
    </subcellularLocation>
</comment>
<keyword evidence="3 5" id="KW-1133">Transmembrane helix</keyword>
<feature type="transmembrane region" description="Helical" evidence="5">
    <location>
        <begin position="465"/>
        <end position="484"/>
    </location>
</feature>
<dbReference type="SUPFAM" id="SSF103473">
    <property type="entry name" value="MFS general substrate transporter"/>
    <property type="match status" value="1"/>
</dbReference>
<dbReference type="PANTHER" id="PTHR24064">
    <property type="entry name" value="SOLUTE CARRIER FAMILY 22 MEMBER"/>
    <property type="match status" value="1"/>
</dbReference>
<dbReference type="Pfam" id="PF00083">
    <property type="entry name" value="Sugar_tr"/>
    <property type="match status" value="1"/>
</dbReference>
<feature type="transmembrane region" description="Helical" evidence="5">
    <location>
        <begin position="409"/>
        <end position="427"/>
    </location>
</feature>
<organism evidence="7 8">
    <name type="scientific">Acrobeloides nanus</name>
    <dbReference type="NCBI Taxonomy" id="290746"/>
    <lineage>
        <taxon>Eukaryota</taxon>
        <taxon>Metazoa</taxon>
        <taxon>Ecdysozoa</taxon>
        <taxon>Nematoda</taxon>
        <taxon>Chromadorea</taxon>
        <taxon>Rhabditida</taxon>
        <taxon>Tylenchina</taxon>
        <taxon>Cephalobomorpha</taxon>
        <taxon>Cephaloboidea</taxon>
        <taxon>Cephalobidae</taxon>
        <taxon>Acrobeloides</taxon>
    </lineage>
</organism>
<dbReference type="Proteomes" id="UP000887540">
    <property type="component" value="Unplaced"/>
</dbReference>
<dbReference type="AlphaFoldDB" id="A0A914EIG3"/>
<proteinExistence type="predicted"/>
<feature type="transmembrane region" description="Helical" evidence="5">
    <location>
        <begin position="346"/>
        <end position="367"/>
    </location>
</feature>
<reference evidence="8" key="1">
    <citation type="submission" date="2022-11" db="UniProtKB">
        <authorList>
            <consortium name="WormBaseParasite"/>
        </authorList>
    </citation>
    <scope>IDENTIFICATION</scope>
</reference>
<feature type="domain" description="Major facilitator superfamily (MFS) profile" evidence="6">
    <location>
        <begin position="52"/>
        <end position="518"/>
    </location>
</feature>
<evidence type="ECO:0000256" key="1">
    <source>
        <dbReference type="ARBA" id="ARBA00004141"/>
    </source>
</evidence>
<feature type="transmembrane region" description="Helical" evidence="5">
    <location>
        <begin position="202"/>
        <end position="223"/>
    </location>
</feature>
<feature type="transmembrane region" description="Helical" evidence="5">
    <location>
        <begin position="496"/>
        <end position="513"/>
    </location>
</feature>
<dbReference type="InterPro" id="IPR036259">
    <property type="entry name" value="MFS_trans_sf"/>
</dbReference>
<dbReference type="InterPro" id="IPR020846">
    <property type="entry name" value="MFS_dom"/>
</dbReference>
<dbReference type="Gene3D" id="1.20.1250.20">
    <property type="entry name" value="MFS general substrate transporter like domains"/>
    <property type="match status" value="1"/>
</dbReference>
<evidence type="ECO:0000313" key="7">
    <source>
        <dbReference type="Proteomes" id="UP000887540"/>
    </source>
</evidence>
<keyword evidence="4 5" id="KW-0472">Membrane</keyword>
<evidence type="ECO:0000313" key="8">
    <source>
        <dbReference type="WBParaSite" id="ACRNAN_scaffold8115.g17702.t1"/>
    </source>
</evidence>
<feature type="transmembrane region" description="Helical" evidence="5">
    <location>
        <begin position="379"/>
        <end position="402"/>
    </location>
</feature>
<dbReference type="InterPro" id="IPR005828">
    <property type="entry name" value="MFS_sugar_transport-like"/>
</dbReference>
<feature type="transmembrane region" description="Helical" evidence="5">
    <location>
        <begin position="51"/>
        <end position="75"/>
    </location>
</feature>
<keyword evidence="7" id="KW-1185">Reference proteome</keyword>
<evidence type="ECO:0000259" key="6">
    <source>
        <dbReference type="PROSITE" id="PS50850"/>
    </source>
</evidence>
<name>A0A914EIG3_9BILA</name>
<feature type="transmembrane region" description="Helical" evidence="5">
    <location>
        <begin position="176"/>
        <end position="196"/>
    </location>
</feature>
<feature type="transmembrane region" description="Helical" evidence="5">
    <location>
        <begin position="235"/>
        <end position="255"/>
    </location>
</feature>
<protein>
    <submittedName>
        <fullName evidence="8">Major facilitator superfamily (MFS) profile domain-containing protein</fullName>
    </submittedName>
</protein>
<dbReference type="GO" id="GO:0016020">
    <property type="term" value="C:membrane"/>
    <property type="evidence" value="ECO:0007669"/>
    <property type="project" value="UniProtKB-SubCell"/>
</dbReference>
<dbReference type="GO" id="GO:0022857">
    <property type="term" value="F:transmembrane transporter activity"/>
    <property type="evidence" value="ECO:0007669"/>
    <property type="project" value="InterPro"/>
</dbReference>
<evidence type="ECO:0000256" key="2">
    <source>
        <dbReference type="ARBA" id="ARBA00022692"/>
    </source>
</evidence>
<evidence type="ECO:0000256" key="5">
    <source>
        <dbReference type="SAM" id="Phobius"/>
    </source>
</evidence>
<evidence type="ECO:0000256" key="4">
    <source>
        <dbReference type="ARBA" id="ARBA00023136"/>
    </source>
</evidence>